<keyword evidence="9" id="KW-0804">Transcription</keyword>
<keyword evidence="10" id="KW-0539">Nucleus</keyword>
<protein>
    <submittedName>
        <fullName evidence="15">Gastrula zinc finger protein XlCGF8.2DB-like</fullName>
    </submittedName>
</protein>
<evidence type="ECO:0000256" key="10">
    <source>
        <dbReference type="ARBA" id="ARBA00023242"/>
    </source>
</evidence>
<comment type="similarity">
    <text evidence="2">Belongs to the krueppel C2H2-type zinc-finger protein family.</text>
</comment>
<accession>A0A9C6XSW1</accession>
<dbReference type="SMART" id="SM00355">
    <property type="entry name" value="ZnF_C2H2"/>
    <property type="match status" value="6"/>
</dbReference>
<dbReference type="PANTHER" id="PTHR23235">
    <property type="entry name" value="KRUEPPEL-LIKE TRANSCRIPTION FACTOR"/>
    <property type="match status" value="1"/>
</dbReference>
<dbReference type="PROSITE" id="PS00028">
    <property type="entry name" value="ZINC_FINGER_C2H2_1"/>
    <property type="match status" value="6"/>
</dbReference>
<evidence type="ECO:0000256" key="5">
    <source>
        <dbReference type="ARBA" id="ARBA00022771"/>
    </source>
</evidence>
<dbReference type="GO" id="GO:0008270">
    <property type="term" value="F:zinc ion binding"/>
    <property type="evidence" value="ECO:0007669"/>
    <property type="project" value="UniProtKB-KW"/>
</dbReference>
<evidence type="ECO:0000256" key="11">
    <source>
        <dbReference type="PROSITE-ProRule" id="PRU00042"/>
    </source>
</evidence>
<feature type="domain" description="C2H2-type" evidence="13">
    <location>
        <begin position="246"/>
        <end position="273"/>
    </location>
</feature>
<keyword evidence="6" id="KW-0862">Zinc</keyword>
<dbReference type="PROSITE" id="PS50157">
    <property type="entry name" value="ZINC_FINGER_C2H2_2"/>
    <property type="match status" value="6"/>
</dbReference>
<dbReference type="SUPFAM" id="SSF57667">
    <property type="entry name" value="beta-beta-alpha zinc fingers"/>
    <property type="match status" value="4"/>
</dbReference>
<evidence type="ECO:0000259" key="13">
    <source>
        <dbReference type="PROSITE" id="PS50157"/>
    </source>
</evidence>
<comment type="subcellular location">
    <subcellularLocation>
        <location evidence="1">Nucleus</location>
    </subcellularLocation>
</comment>
<evidence type="ECO:0000256" key="6">
    <source>
        <dbReference type="ARBA" id="ARBA00022833"/>
    </source>
</evidence>
<dbReference type="InterPro" id="IPR036236">
    <property type="entry name" value="Znf_C2H2_sf"/>
</dbReference>
<dbReference type="KEGG" id="foc:127748635"/>
<dbReference type="PANTHER" id="PTHR23235:SF120">
    <property type="entry name" value="KRUPPEL-LIKE FACTOR 15"/>
    <property type="match status" value="1"/>
</dbReference>
<dbReference type="InterPro" id="IPR013087">
    <property type="entry name" value="Znf_C2H2_type"/>
</dbReference>
<dbReference type="GeneID" id="127748635"/>
<dbReference type="GO" id="GO:0006355">
    <property type="term" value="P:regulation of DNA-templated transcription"/>
    <property type="evidence" value="ECO:0007669"/>
    <property type="project" value="UniProtKB-ARBA"/>
</dbReference>
<dbReference type="FunFam" id="3.30.160.60:FF:002343">
    <property type="entry name" value="Zinc finger protein 33A"/>
    <property type="match status" value="1"/>
</dbReference>
<dbReference type="AlphaFoldDB" id="A0A9C6XSW1"/>
<evidence type="ECO:0000256" key="9">
    <source>
        <dbReference type="ARBA" id="ARBA00023163"/>
    </source>
</evidence>
<evidence type="ECO:0000256" key="8">
    <source>
        <dbReference type="ARBA" id="ARBA00023125"/>
    </source>
</evidence>
<gene>
    <name evidence="15" type="primary">LOC127748635</name>
</gene>
<feature type="domain" description="C2H2-type" evidence="13">
    <location>
        <begin position="192"/>
        <end position="214"/>
    </location>
</feature>
<keyword evidence="7" id="KW-0805">Transcription regulation</keyword>
<keyword evidence="4" id="KW-0677">Repeat</keyword>
<proteinExistence type="inferred from homology"/>
<evidence type="ECO:0000256" key="7">
    <source>
        <dbReference type="ARBA" id="ARBA00023015"/>
    </source>
</evidence>
<dbReference type="Pfam" id="PF00096">
    <property type="entry name" value="zf-C2H2"/>
    <property type="match status" value="4"/>
</dbReference>
<feature type="domain" description="C2H2-type" evidence="13">
    <location>
        <begin position="218"/>
        <end position="245"/>
    </location>
</feature>
<feature type="compositionally biased region" description="Basic and acidic residues" evidence="12">
    <location>
        <begin position="102"/>
        <end position="121"/>
    </location>
</feature>
<dbReference type="OrthoDB" id="6077919at2759"/>
<dbReference type="Gene3D" id="3.30.160.60">
    <property type="entry name" value="Classic Zinc Finger"/>
    <property type="match status" value="5"/>
</dbReference>
<evidence type="ECO:0000313" key="14">
    <source>
        <dbReference type="Proteomes" id="UP000504606"/>
    </source>
</evidence>
<dbReference type="RefSeq" id="XP_052129868.1">
    <property type="nucleotide sequence ID" value="XM_052273908.1"/>
</dbReference>
<dbReference type="FunFam" id="3.30.160.60:FF:000145">
    <property type="entry name" value="Zinc finger protein 574"/>
    <property type="match status" value="1"/>
</dbReference>
<dbReference type="FunFam" id="3.30.160.60:FF:001506">
    <property type="entry name" value="Zinc finger protein"/>
    <property type="match status" value="1"/>
</dbReference>
<name>A0A9C6XSW1_FRAOC</name>
<dbReference type="GO" id="GO:0003677">
    <property type="term" value="F:DNA binding"/>
    <property type="evidence" value="ECO:0007669"/>
    <property type="project" value="UniProtKB-KW"/>
</dbReference>
<keyword evidence="3" id="KW-0479">Metal-binding</keyword>
<reference evidence="15" key="1">
    <citation type="submission" date="2025-08" db="UniProtKB">
        <authorList>
            <consortium name="RefSeq"/>
        </authorList>
    </citation>
    <scope>IDENTIFICATION</scope>
    <source>
        <tissue evidence="15">Whole organism</tissue>
    </source>
</reference>
<evidence type="ECO:0000256" key="3">
    <source>
        <dbReference type="ARBA" id="ARBA00022723"/>
    </source>
</evidence>
<feature type="domain" description="C2H2-type" evidence="13">
    <location>
        <begin position="302"/>
        <end position="329"/>
    </location>
</feature>
<dbReference type="GO" id="GO:0005634">
    <property type="term" value="C:nucleus"/>
    <property type="evidence" value="ECO:0007669"/>
    <property type="project" value="UniProtKB-SubCell"/>
</dbReference>
<evidence type="ECO:0000313" key="15">
    <source>
        <dbReference type="RefSeq" id="XP_052129868.1"/>
    </source>
</evidence>
<organism evidence="14 15">
    <name type="scientific">Frankliniella occidentalis</name>
    <name type="common">Western flower thrips</name>
    <name type="synonym">Euthrips occidentalis</name>
    <dbReference type="NCBI Taxonomy" id="133901"/>
    <lineage>
        <taxon>Eukaryota</taxon>
        <taxon>Metazoa</taxon>
        <taxon>Ecdysozoa</taxon>
        <taxon>Arthropoda</taxon>
        <taxon>Hexapoda</taxon>
        <taxon>Insecta</taxon>
        <taxon>Pterygota</taxon>
        <taxon>Neoptera</taxon>
        <taxon>Paraneoptera</taxon>
        <taxon>Thysanoptera</taxon>
        <taxon>Terebrantia</taxon>
        <taxon>Thripoidea</taxon>
        <taxon>Thripidae</taxon>
        <taxon>Frankliniella</taxon>
    </lineage>
</organism>
<dbReference type="Pfam" id="PF13894">
    <property type="entry name" value="zf-C2H2_4"/>
    <property type="match status" value="1"/>
</dbReference>
<feature type="domain" description="C2H2-type" evidence="13">
    <location>
        <begin position="165"/>
        <end position="192"/>
    </location>
</feature>
<feature type="domain" description="C2H2-type" evidence="13">
    <location>
        <begin position="274"/>
        <end position="301"/>
    </location>
</feature>
<dbReference type="Proteomes" id="UP000504606">
    <property type="component" value="Unplaced"/>
</dbReference>
<evidence type="ECO:0000256" key="12">
    <source>
        <dbReference type="SAM" id="MobiDB-lite"/>
    </source>
</evidence>
<keyword evidence="5 11" id="KW-0863">Zinc-finger</keyword>
<feature type="compositionally biased region" description="Basic and acidic residues" evidence="12">
    <location>
        <begin position="131"/>
        <end position="148"/>
    </location>
</feature>
<evidence type="ECO:0000256" key="4">
    <source>
        <dbReference type="ARBA" id="ARBA00022737"/>
    </source>
</evidence>
<evidence type="ECO:0000256" key="1">
    <source>
        <dbReference type="ARBA" id="ARBA00004123"/>
    </source>
</evidence>
<sequence>MSFSDDPVLHMHAVEGGPAVRPRPALTRYFFLSTDAEPVTPRSLGVAARVAGIFPLVTEPYVKEEDLDAQGEFLGLVVTGFFSPPGLQKDEEDSASSFNGDKGTDEMRHEGNKKDPVEDVGHNVANAQCDPDPRVACKPAEEGDHGSAQDDQEMSLPKRKRNKVYSCSECGVKCHSSADLHTHLRLHLSKYFKCTFCTETFCSKADLNRHIHQHRRPFKCEVCNARFVRENNLVYHMRSHTVKNLFTCDICNGSFVHKHNFVHHMRTHTGEKPFECDVCQARFARKDKLVNHKRTHTGEKPFKCDVCKRRFARKDHLVVHIRIHTDQKQ</sequence>
<feature type="region of interest" description="Disordered" evidence="12">
    <location>
        <begin position="85"/>
        <end position="157"/>
    </location>
</feature>
<keyword evidence="8" id="KW-0238">DNA-binding</keyword>
<evidence type="ECO:0000256" key="2">
    <source>
        <dbReference type="ARBA" id="ARBA00006991"/>
    </source>
</evidence>
<keyword evidence="14" id="KW-1185">Reference proteome</keyword>